<evidence type="ECO:0000259" key="7">
    <source>
        <dbReference type="SMART" id="SM00983"/>
    </source>
</evidence>
<dbReference type="SUPFAM" id="SSF63999">
    <property type="entry name" value="Thiamin pyrophosphokinase, catalytic domain"/>
    <property type="match status" value="1"/>
</dbReference>
<keyword evidence="9" id="KW-1185">Reference proteome</keyword>
<keyword evidence="1" id="KW-0808">Transferase</keyword>
<dbReference type="EC" id="2.7.6.2" evidence="5"/>
<dbReference type="NCBIfam" id="TIGR01378">
    <property type="entry name" value="thi_PPkinase"/>
    <property type="match status" value="1"/>
</dbReference>
<accession>A0A430FUY2</accession>
<dbReference type="GO" id="GO:0004788">
    <property type="term" value="F:thiamine diphosphokinase activity"/>
    <property type="evidence" value="ECO:0007669"/>
    <property type="project" value="UniProtKB-UniRule"/>
</dbReference>
<evidence type="ECO:0000256" key="4">
    <source>
        <dbReference type="ARBA" id="ARBA00022840"/>
    </source>
</evidence>
<evidence type="ECO:0000256" key="6">
    <source>
        <dbReference type="SAM" id="MobiDB-lite"/>
    </source>
</evidence>
<dbReference type="InterPro" id="IPR007371">
    <property type="entry name" value="TPK_catalytic"/>
</dbReference>
<dbReference type="PANTHER" id="PTHR41299:SF1">
    <property type="entry name" value="THIAMINE PYROPHOSPHOKINASE"/>
    <property type="match status" value="1"/>
</dbReference>
<evidence type="ECO:0000256" key="3">
    <source>
        <dbReference type="ARBA" id="ARBA00022777"/>
    </source>
</evidence>
<sequence>MDDTHAMHTIHTADSGDNAGGPEDGMTRGIAAAAQAAQAAPPRPCVVFAAGEYYDDVPDVPAGAFVVAADGGLDHARALGVAADVVVGDFDSIADARPQAGERTVMLPPEKDDPDLLSALKIGWAAGCREFHIYGALGGRIDHTISAIALTARLARRGGVGYLHGDGTIVTAVCDGALAFDAFDAKPGRMVSVFSHSDVSRGVDEPGLKYELRDGTLHADAVQGVSNEFRPGVASAVSVREGTLVVTFPAEAPRPRVTHRHAFHGDLGPLDTAVSALLVR</sequence>
<dbReference type="GO" id="GO:0005524">
    <property type="term" value="F:ATP binding"/>
    <property type="evidence" value="ECO:0007669"/>
    <property type="project" value="UniProtKB-KW"/>
</dbReference>
<dbReference type="Pfam" id="PF04263">
    <property type="entry name" value="TPK_catalytic"/>
    <property type="match status" value="1"/>
</dbReference>
<dbReference type="GO" id="GO:0006772">
    <property type="term" value="P:thiamine metabolic process"/>
    <property type="evidence" value="ECO:0007669"/>
    <property type="project" value="UniProtKB-UniRule"/>
</dbReference>
<dbReference type="InterPro" id="IPR007373">
    <property type="entry name" value="Thiamin_PyroPKinase_B1-bd"/>
</dbReference>
<feature type="domain" description="Thiamin pyrophosphokinase thiamin-binding" evidence="7">
    <location>
        <begin position="176"/>
        <end position="245"/>
    </location>
</feature>
<protein>
    <recommendedName>
        <fullName evidence="5">Thiamine diphosphokinase</fullName>
        <ecNumber evidence="5">2.7.6.2</ecNumber>
    </recommendedName>
</protein>
<dbReference type="SMART" id="SM00983">
    <property type="entry name" value="TPK_B1_binding"/>
    <property type="match status" value="1"/>
</dbReference>
<dbReference type="GO" id="GO:0030975">
    <property type="term" value="F:thiamine binding"/>
    <property type="evidence" value="ECO:0007669"/>
    <property type="project" value="InterPro"/>
</dbReference>
<name>A0A430FUY2_9BIFI</name>
<organism evidence="8 9">
    <name type="scientific">Bifidobacterium samirii</name>
    <dbReference type="NCBI Taxonomy" id="2306974"/>
    <lineage>
        <taxon>Bacteria</taxon>
        <taxon>Bacillati</taxon>
        <taxon>Actinomycetota</taxon>
        <taxon>Actinomycetes</taxon>
        <taxon>Bifidobacteriales</taxon>
        <taxon>Bifidobacteriaceae</taxon>
        <taxon>Bifidobacterium</taxon>
    </lineage>
</organism>
<dbReference type="PANTHER" id="PTHR41299">
    <property type="entry name" value="THIAMINE PYROPHOSPHOKINASE"/>
    <property type="match status" value="1"/>
</dbReference>
<dbReference type="EMBL" id="QXGK01000006">
    <property type="protein sequence ID" value="RSX57278.1"/>
    <property type="molecule type" value="Genomic_DNA"/>
</dbReference>
<dbReference type="CDD" id="cd07995">
    <property type="entry name" value="TPK"/>
    <property type="match status" value="1"/>
</dbReference>
<dbReference type="Gene3D" id="3.40.50.10240">
    <property type="entry name" value="Thiamin pyrophosphokinase, catalytic domain"/>
    <property type="match status" value="1"/>
</dbReference>
<dbReference type="Pfam" id="PF04265">
    <property type="entry name" value="TPK_B1_binding"/>
    <property type="match status" value="1"/>
</dbReference>
<evidence type="ECO:0000313" key="8">
    <source>
        <dbReference type="EMBL" id="RSX57278.1"/>
    </source>
</evidence>
<evidence type="ECO:0000256" key="5">
    <source>
        <dbReference type="NCBIfam" id="TIGR01378"/>
    </source>
</evidence>
<dbReference type="GO" id="GO:0016301">
    <property type="term" value="F:kinase activity"/>
    <property type="evidence" value="ECO:0007669"/>
    <property type="project" value="UniProtKB-KW"/>
</dbReference>
<dbReference type="InterPro" id="IPR006282">
    <property type="entry name" value="Thi_PPkinase"/>
</dbReference>
<evidence type="ECO:0000256" key="1">
    <source>
        <dbReference type="ARBA" id="ARBA00022679"/>
    </source>
</evidence>
<keyword evidence="3 8" id="KW-0418">Kinase</keyword>
<keyword evidence="4" id="KW-0067">ATP-binding</keyword>
<dbReference type="InterPro" id="IPR053149">
    <property type="entry name" value="TPK"/>
</dbReference>
<reference evidence="8 9" key="1">
    <citation type="submission" date="2018-09" db="EMBL/GenBank/DDBJ databases">
        <title>Characterization of the phylogenetic diversity of five novel species belonging to the genus Bifidobacterium.</title>
        <authorList>
            <person name="Lugli G.A."/>
            <person name="Duranti S."/>
            <person name="Milani C."/>
        </authorList>
    </citation>
    <scope>NUCLEOTIDE SEQUENCE [LARGE SCALE GENOMIC DNA]</scope>
    <source>
        <strain evidence="8 9">2033B</strain>
    </source>
</reference>
<dbReference type="Proteomes" id="UP000287470">
    <property type="component" value="Unassembled WGS sequence"/>
</dbReference>
<feature type="region of interest" description="Disordered" evidence="6">
    <location>
        <begin position="1"/>
        <end position="26"/>
    </location>
</feature>
<dbReference type="InterPro" id="IPR036759">
    <property type="entry name" value="TPK_catalytic_sf"/>
</dbReference>
<proteinExistence type="predicted"/>
<dbReference type="GO" id="GO:0009229">
    <property type="term" value="P:thiamine diphosphate biosynthetic process"/>
    <property type="evidence" value="ECO:0007669"/>
    <property type="project" value="InterPro"/>
</dbReference>
<dbReference type="AlphaFoldDB" id="A0A430FUY2"/>
<gene>
    <name evidence="8" type="ORF">D2E24_0871</name>
</gene>
<keyword evidence="2" id="KW-0547">Nucleotide-binding</keyword>
<evidence type="ECO:0000256" key="2">
    <source>
        <dbReference type="ARBA" id="ARBA00022741"/>
    </source>
</evidence>
<evidence type="ECO:0000313" key="9">
    <source>
        <dbReference type="Proteomes" id="UP000287470"/>
    </source>
</evidence>
<comment type="caution">
    <text evidence="8">The sequence shown here is derived from an EMBL/GenBank/DDBJ whole genome shotgun (WGS) entry which is preliminary data.</text>
</comment>